<name>A0A930DQC9_9FIRM</name>
<evidence type="ECO:0000256" key="1">
    <source>
        <dbReference type="SAM" id="MobiDB-lite"/>
    </source>
</evidence>
<protein>
    <submittedName>
        <fullName evidence="3">NAD(P)-dependent oxidoreductase</fullName>
    </submittedName>
</protein>
<proteinExistence type="predicted"/>
<evidence type="ECO:0000313" key="3">
    <source>
        <dbReference type="EMBL" id="MBF1273624.1"/>
    </source>
</evidence>
<gene>
    <name evidence="3" type="ORF">HXM90_09490</name>
</gene>
<feature type="compositionally biased region" description="Basic and acidic residues" evidence="1">
    <location>
        <begin position="192"/>
        <end position="201"/>
    </location>
</feature>
<feature type="domain" description="NAD-dependent epimerase/dehydratase" evidence="2">
    <location>
        <begin position="3"/>
        <end position="176"/>
    </location>
</feature>
<evidence type="ECO:0000313" key="4">
    <source>
        <dbReference type="Proteomes" id="UP000775770"/>
    </source>
</evidence>
<dbReference type="PANTHER" id="PTHR48079">
    <property type="entry name" value="PROTEIN YEEZ"/>
    <property type="match status" value="1"/>
</dbReference>
<dbReference type="GO" id="GO:0004029">
    <property type="term" value="F:aldehyde dehydrogenase (NAD+) activity"/>
    <property type="evidence" value="ECO:0007669"/>
    <property type="project" value="TreeGrafter"/>
</dbReference>
<dbReference type="RefSeq" id="WP_304073370.1">
    <property type="nucleotide sequence ID" value="NZ_JABZRA010000197.1"/>
</dbReference>
<dbReference type="PANTHER" id="PTHR48079:SF6">
    <property type="entry name" value="NAD(P)-BINDING DOMAIN-CONTAINING PROTEIN-RELATED"/>
    <property type="match status" value="1"/>
</dbReference>
<dbReference type="Pfam" id="PF01370">
    <property type="entry name" value="Epimerase"/>
    <property type="match status" value="1"/>
</dbReference>
<accession>A0A930DQC9</accession>
<dbReference type="AlphaFoldDB" id="A0A930DQC9"/>
<dbReference type="EMBL" id="JABZRA010000197">
    <property type="protein sequence ID" value="MBF1273624.1"/>
    <property type="molecule type" value="Genomic_DNA"/>
</dbReference>
<dbReference type="Proteomes" id="UP000775770">
    <property type="component" value="Unassembled WGS sequence"/>
</dbReference>
<dbReference type="SUPFAM" id="SSF51735">
    <property type="entry name" value="NAD(P)-binding Rossmann-fold domains"/>
    <property type="match status" value="1"/>
</dbReference>
<comment type="caution">
    <text evidence="3">The sequence shown here is derived from an EMBL/GenBank/DDBJ whole genome shotgun (WGS) entry which is preliminary data.</text>
</comment>
<feature type="region of interest" description="Disordered" evidence="1">
    <location>
        <begin position="185"/>
        <end position="217"/>
    </location>
</feature>
<dbReference type="Gene3D" id="3.40.50.720">
    <property type="entry name" value="NAD(P)-binding Rossmann-like Domain"/>
    <property type="match status" value="2"/>
</dbReference>
<dbReference type="GO" id="GO:0005737">
    <property type="term" value="C:cytoplasm"/>
    <property type="evidence" value="ECO:0007669"/>
    <property type="project" value="TreeGrafter"/>
</dbReference>
<dbReference type="InterPro" id="IPR036291">
    <property type="entry name" value="NAD(P)-bd_dom_sf"/>
</dbReference>
<dbReference type="InterPro" id="IPR051783">
    <property type="entry name" value="NAD(P)-dependent_oxidoreduct"/>
</dbReference>
<dbReference type="InterPro" id="IPR001509">
    <property type="entry name" value="Epimerase_deHydtase"/>
</dbReference>
<sequence length="386" mass="43146">MKILISGVSSFLGIYTAKELLSQGHQVYGIVRKESKNREKLESLRGLQLISVDMKAFSSYAEEGKLALAEGIRKQEDSFSREAAFSRNGFALASLLPKDVDAIIHFAWDGVGSKGRENPEIQEQNLLMSKGFYQWGLQTSVKYFLFAGSQAEYGRGTREHPEPVSAYGKAKLSFSLYGLSGGKGEESYSFQEEPKTVDSLEKTTQGKNPENSEEEGRKGKMDFLDLRIFSVYGIGDHESTLVQTLVQAVLAGQSMDLSPCSQMWNFMEARDLARAISFLLEGDFGSGTYDLCGKESRPLKDFVLEIEALGKAFLEKKEGKKALATSLLRFGERASNAEGPVDLKPSVKDLYDRGFQEKISFSQGIEELYQYFYQKKEGEAWQRKDV</sequence>
<reference evidence="3" key="1">
    <citation type="submission" date="2020-04" db="EMBL/GenBank/DDBJ databases">
        <title>Deep metagenomics examines the oral microbiome during advanced dental caries in children, revealing novel taxa and co-occurrences with host molecules.</title>
        <authorList>
            <person name="Baker J.L."/>
            <person name="Morton J.T."/>
            <person name="Dinis M."/>
            <person name="Alvarez R."/>
            <person name="Tran N.C."/>
            <person name="Knight R."/>
            <person name="Edlund A."/>
        </authorList>
    </citation>
    <scope>NUCLEOTIDE SEQUENCE</scope>
    <source>
        <strain evidence="3">JCVI_38_bin.19</strain>
    </source>
</reference>
<organism evidence="3 4">
    <name type="scientific">Oribacterium sinus</name>
    <dbReference type="NCBI Taxonomy" id="237576"/>
    <lineage>
        <taxon>Bacteria</taxon>
        <taxon>Bacillati</taxon>
        <taxon>Bacillota</taxon>
        <taxon>Clostridia</taxon>
        <taxon>Lachnospirales</taxon>
        <taxon>Lachnospiraceae</taxon>
        <taxon>Oribacterium</taxon>
    </lineage>
</organism>
<evidence type="ECO:0000259" key="2">
    <source>
        <dbReference type="Pfam" id="PF01370"/>
    </source>
</evidence>